<evidence type="ECO:0000259" key="6">
    <source>
        <dbReference type="PROSITE" id="PS50835"/>
    </source>
</evidence>
<evidence type="ECO:0000313" key="8">
    <source>
        <dbReference type="Proteomes" id="UP000472270"/>
    </source>
</evidence>
<protein>
    <recommendedName>
        <fullName evidence="6">Ig-like domain-containing protein</fullName>
    </recommendedName>
</protein>
<name>A0A673L259_9TELE</name>
<feature type="signal peptide" evidence="5">
    <location>
        <begin position="1"/>
        <end position="20"/>
    </location>
</feature>
<evidence type="ECO:0000256" key="1">
    <source>
        <dbReference type="ARBA" id="ARBA00004370"/>
    </source>
</evidence>
<dbReference type="PANTHER" id="PTHR11860">
    <property type="entry name" value="POLYMERIC-IMMUNOGLOBULIN RECEPTOR"/>
    <property type="match status" value="1"/>
</dbReference>
<evidence type="ECO:0000256" key="4">
    <source>
        <dbReference type="SAM" id="Phobius"/>
    </source>
</evidence>
<dbReference type="PANTHER" id="PTHR11860:SF87">
    <property type="entry name" value="CMRF35-LIKE MOLECULE 8"/>
    <property type="match status" value="1"/>
</dbReference>
<keyword evidence="5" id="KW-0732">Signal</keyword>
<keyword evidence="4" id="KW-1133">Transmembrane helix</keyword>
<accession>A0A673L259</accession>
<sequence length="203" mass="23388">LRSNLLFWTVLCLGVECYSGWSNCTLTVKTGGSVTIPCHYDEKYSQQKKYWFSEFDQSNTYTNTTQKNLSVIDYPDQSLFTVTMRNLTNKHTGLYYCVVETGEQPPKNIINETYLKIQSGKTFCICFNHIMPNSLHFTVLMTGLRLTDSALGASKVYLLKIFKCFLISHSNELLTVWLPALAALLLLLILISVFTWRWRRRPS</sequence>
<dbReference type="AlphaFoldDB" id="A0A673L259"/>
<evidence type="ECO:0000256" key="3">
    <source>
        <dbReference type="ARBA" id="ARBA00023136"/>
    </source>
</evidence>
<keyword evidence="8" id="KW-1185">Reference proteome</keyword>
<dbReference type="InterPro" id="IPR003599">
    <property type="entry name" value="Ig_sub"/>
</dbReference>
<dbReference type="SUPFAM" id="SSF48726">
    <property type="entry name" value="Immunoglobulin"/>
    <property type="match status" value="1"/>
</dbReference>
<evidence type="ECO:0000256" key="5">
    <source>
        <dbReference type="SAM" id="SignalP"/>
    </source>
</evidence>
<dbReference type="PROSITE" id="PS50835">
    <property type="entry name" value="IG_LIKE"/>
    <property type="match status" value="1"/>
</dbReference>
<dbReference type="SMART" id="SM00409">
    <property type="entry name" value="IG"/>
    <property type="match status" value="1"/>
</dbReference>
<keyword evidence="3 4" id="KW-0472">Membrane</keyword>
<dbReference type="GO" id="GO:0005886">
    <property type="term" value="C:plasma membrane"/>
    <property type="evidence" value="ECO:0007669"/>
    <property type="project" value="TreeGrafter"/>
</dbReference>
<feature type="domain" description="Ig-like" evidence="6">
    <location>
        <begin position="28"/>
        <end position="110"/>
    </location>
</feature>
<dbReference type="InterPro" id="IPR050671">
    <property type="entry name" value="CD300_family_receptors"/>
</dbReference>
<evidence type="ECO:0000256" key="2">
    <source>
        <dbReference type="ARBA" id="ARBA00022692"/>
    </source>
</evidence>
<dbReference type="Proteomes" id="UP000472270">
    <property type="component" value="Unassembled WGS sequence"/>
</dbReference>
<dbReference type="Ensembl" id="ENSSRHT00000074285.1">
    <property type="protein sequence ID" value="ENSSRHP00000072304.1"/>
    <property type="gene ID" value="ENSSRHG00000035965.1"/>
</dbReference>
<dbReference type="Pfam" id="PF07686">
    <property type="entry name" value="V-set"/>
    <property type="match status" value="1"/>
</dbReference>
<reference evidence="7" key="2">
    <citation type="submission" date="2025-09" db="UniProtKB">
        <authorList>
            <consortium name="Ensembl"/>
        </authorList>
    </citation>
    <scope>IDENTIFICATION</scope>
</reference>
<reference evidence="7" key="1">
    <citation type="submission" date="2025-08" db="UniProtKB">
        <authorList>
            <consortium name="Ensembl"/>
        </authorList>
    </citation>
    <scope>IDENTIFICATION</scope>
</reference>
<proteinExistence type="predicted"/>
<dbReference type="InterPro" id="IPR013106">
    <property type="entry name" value="Ig_V-set"/>
</dbReference>
<feature type="chain" id="PRO_5025627935" description="Ig-like domain-containing protein" evidence="5">
    <location>
        <begin position="21"/>
        <end position="203"/>
    </location>
</feature>
<keyword evidence="2 4" id="KW-0812">Transmembrane</keyword>
<organism evidence="7 8">
    <name type="scientific">Sinocyclocheilus rhinocerous</name>
    <dbReference type="NCBI Taxonomy" id="307959"/>
    <lineage>
        <taxon>Eukaryota</taxon>
        <taxon>Metazoa</taxon>
        <taxon>Chordata</taxon>
        <taxon>Craniata</taxon>
        <taxon>Vertebrata</taxon>
        <taxon>Euteleostomi</taxon>
        <taxon>Actinopterygii</taxon>
        <taxon>Neopterygii</taxon>
        <taxon>Teleostei</taxon>
        <taxon>Ostariophysi</taxon>
        <taxon>Cypriniformes</taxon>
        <taxon>Cyprinidae</taxon>
        <taxon>Cyprininae</taxon>
        <taxon>Sinocyclocheilus</taxon>
    </lineage>
</organism>
<dbReference type="InterPro" id="IPR007110">
    <property type="entry name" value="Ig-like_dom"/>
</dbReference>
<dbReference type="GO" id="GO:0004888">
    <property type="term" value="F:transmembrane signaling receptor activity"/>
    <property type="evidence" value="ECO:0007669"/>
    <property type="project" value="TreeGrafter"/>
</dbReference>
<dbReference type="Gene3D" id="2.60.40.10">
    <property type="entry name" value="Immunoglobulins"/>
    <property type="match status" value="1"/>
</dbReference>
<evidence type="ECO:0000313" key="7">
    <source>
        <dbReference type="Ensembl" id="ENSSRHP00000072304.1"/>
    </source>
</evidence>
<dbReference type="InterPro" id="IPR036179">
    <property type="entry name" value="Ig-like_dom_sf"/>
</dbReference>
<dbReference type="InterPro" id="IPR013783">
    <property type="entry name" value="Ig-like_fold"/>
</dbReference>
<comment type="subcellular location">
    <subcellularLocation>
        <location evidence="1">Membrane</location>
    </subcellularLocation>
</comment>
<feature type="transmembrane region" description="Helical" evidence="4">
    <location>
        <begin position="176"/>
        <end position="196"/>
    </location>
</feature>